<comment type="caution">
    <text evidence="1">The sequence shown here is derived from an EMBL/GenBank/DDBJ whole genome shotgun (WGS) entry which is preliminary data.</text>
</comment>
<dbReference type="Proteomes" id="UP000324800">
    <property type="component" value="Unassembled WGS sequence"/>
</dbReference>
<organism evidence="1 2">
    <name type="scientific">Streblomastix strix</name>
    <dbReference type="NCBI Taxonomy" id="222440"/>
    <lineage>
        <taxon>Eukaryota</taxon>
        <taxon>Metamonada</taxon>
        <taxon>Preaxostyla</taxon>
        <taxon>Oxymonadida</taxon>
        <taxon>Streblomastigidae</taxon>
        <taxon>Streblomastix</taxon>
    </lineage>
</organism>
<name>A0A5J4V0Y7_9EUKA</name>
<dbReference type="EMBL" id="SNRW01010560">
    <property type="protein sequence ID" value="KAA6376389.1"/>
    <property type="molecule type" value="Genomic_DNA"/>
</dbReference>
<dbReference type="AlphaFoldDB" id="A0A5J4V0Y7"/>
<gene>
    <name evidence="1" type="ORF">EZS28_028085</name>
</gene>
<accession>A0A5J4V0Y7</accession>
<reference evidence="1 2" key="1">
    <citation type="submission" date="2019-03" db="EMBL/GenBank/DDBJ databases">
        <title>Single cell metagenomics reveals metabolic interactions within the superorganism composed of flagellate Streblomastix strix and complex community of Bacteroidetes bacteria on its surface.</title>
        <authorList>
            <person name="Treitli S.C."/>
            <person name="Kolisko M."/>
            <person name="Husnik F."/>
            <person name="Keeling P."/>
            <person name="Hampl V."/>
        </authorList>
    </citation>
    <scope>NUCLEOTIDE SEQUENCE [LARGE SCALE GENOMIC DNA]</scope>
    <source>
        <strain evidence="1">ST1C</strain>
    </source>
</reference>
<protein>
    <submittedName>
        <fullName evidence="1">Uncharacterized protein</fullName>
    </submittedName>
</protein>
<sequence length="104" mass="11810">MLVDIEETYGLNSTKHPHTSKVRIPRITAVPELRVVAAASNNQGKYKKKEKKALLLLQDSHVTDIFWLGRSKMSLLDIGACAVIIFRDDLDEIVMTFLLNMKKK</sequence>
<proteinExistence type="predicted"/>
<evidence type="ECO:0000313" key="1">
    <source>
        <dbReference type="EMBL" id="KAA6376389.1"/>
    </source>
</evidence>
<evidence type="ECO:0000313" key="2">
    <source>
        <dbReference type="Proteomes" id="UP000324800"/>
    </source>
</evidence>